<dbReference type="InterPro" id="IPR049492">
    <property type="entry name" value="BD-FAE-like_dom"/>
</dbReference>
<gene>
    <name evidence="3" type="ORF">RB653_005352</name>
</gene>
<dbReference type="EMBL" id="JAVFKY010000001">
    <property type="protein sequence ID" value="KAK5583753.1"/>
    <property type="molecule type" value="Genomic_DNA"/>
</dbReference>
<feature type="domain" description="BD-FAE-like" evidence="2">
    <location>
        <begin position="91"/>
        <end position="300"/>
    </location>
</feature>
<sequence length="372" mass="43113">MIEDYNELSPIYREKYKLTVLPKWRKKLVILKMIVLEIIFLIEITFRTIKSVLFYFFTHKKGYVFKDIIYGPNERNQCDIYIPLSSNYLLNNKKDLPVVLFMHGGSWGFGHKLQYILLGKKLSERGIVTMVINYRLTPKGNIDDMLEDINNATLFCYENIENYGGDKNKIYLMGHSAGGHIISQYVIENYSKPIDTENEKKQNIKKRVPLSGVFPLSAPLHINDHFLFETKRGVEHISPMRPAMKGPKYFDQYSPSVVLEKIKDKSIRDDKLPTPFPSFYILHGVDDATVPLSSSTKFFSILMRKLANPTARTLFLKAYPKIKHIDLIFNVCDDNLIIERNIFNGIDDDDTNNNNNNNIQSILNDMINIIKN</sequence>
<reference evidence="3 4" key="1">
    <citation type="submission" date="2023-11" db="EMBL/GenBank/DDBJ databases">
        <title>Dfirmibasis_genome.</title>
        <authorList>
            <person name="Edelbroek B."/>
            <person name="Kjellin J."/>
            <person name="Jerlstrom-Hultqvist J."/>
            <person name="Soderbom F."/>
        </authorList>
    </citation>
    <scope>NUCLEOTIDE SEQUENCE [LARGE SCALE GENOMIC DNA]</scope>
    <source>
        <strain evidence="3 4">TNS-C-14</strain>
    </source>
</reference>
<dbReference type="GO" id="GO:0016787">
    <property type="term" value="F:hydrolase activity"/>
    <property type="evidence" value="ECO:0007669"/>
    <property type="project" value="UniProtKB-KW"/>
</dbReference>
<dbReference type="PANTHER" id="PTHR48081">
    <property type="entry name" value="AB HYDROLASE SUPERFAMILY PROTEIN C4A8.06C"/>
    <property type="match status" value="1"/>
</dbReference>
<dbReference type="Gene3D" id="3.40.50.1820">
    <property type="entry name" value="alpha/beta hydrolase"/>
    <property type="match status" value="1"/>
</dbReference>
<evidence type="ECO:0000313" key="3">
    <source>
        <dbReference type="EMBL" id="KAK5583753.1"/>
    </source>
</evidence>
<dbReference type="SUPFAM" id="SSF53474">
    <property type="entry name" value="alpha/beta-Hydrolases"/>
    <property type="match status" value="1"/>
</dbReference>
<name>A0AAN7UBC3_9MYCE</name>
<keyword evidence="4" id="KW-1185">Reference proteome</keyword>
<dbReference type="PANTHER" id="PTHR48081:SF33">
    <property type="entry name" value="KYNURENINE FORMAMIDASE"/>
    <property type="match status" value="1"/>
</dbReference>
<dbReference type="Pfam" id="PF20434">
    <property type="entry name" value="BD-FAE"/>
    <property type="match status" value="1"/>
</dbReference>
<organism evidence="3 4">
    <name type="scientific">Dictyostelium firmibasis</name>
    <dbReference type="NCBI Taxonomy" id="79012"/>
    <lineage>
        <taxon>Eukaryota</taxon>
        <taxon>Amoebozoa</taxon>
        <taxon>Evosea</taxon>
        <taxon>Eumycetozoa</taxon>
        <taxon>Dictyostelia</taxon>
        <taxon>Dictyosteliales</taxon>
        <taxon>Dictyosteliaceae</taxon>
        <taxon>Dictyostelium</taxon>
    </lineage>
</organism>
<evidence type="ECO:0000313" key="4">
    <source>
        <dbReference type="Proteomes" id="UP001344447"/>
    </source>
</evidence>
<evidence type="ECO:0000256" key="1">
    <source>
        <dbReference type="ARBA" id="ARBA00022801"/>
    </source>
</evidence>
<dbReference type="InterPro" id="IPR050300">
    <property type="entry name" value="GDXG_lipolytic_enzyme"/>
</dbReference>
<dbReference type="InterPro" id="IPR029058">
    <property type="entry name" value="AB_hydrolase_fold"/>
</dbReference>
<protein>
    <recommendedName>
        <fullName evidence="2">BD-FAE-like domain-containing protein</fullName>
    </recommendedName>
</protein>
<accession>A0AAN7UBC3</accession>
<dbReference type="AlphaFoldDB" id="A0AAN7UBC3"/>
<comment type="caution">
    <text evidence="3">The sequence shown here is derived from an EMBL/GenBank/DDBJ whole genome shotgun (WGS) entry which is preliminary data.</text>
</comment>
<keyword evidence="1" id="KW-0378">Hydrolase</keyword>
<evidence type="ECO:0000259" key="2">
    <source>
        <dbReference type="Pfam" id="PF20434"/>
    </source>
</evidence>
<proteinExistence type="predicted"/>
<dbReference type="Proteomes" id="UP001344447">
    <property type="component" value="Unassembled WGS sequence"/>
</dbReference>